<evidence type="ECO:0000256" key="2">
    <source>
        <dbReference type="ARBA" id="ARBA00022692"/>
    </source>
</evidence>
<dbReference type="PROSITE" id="PS50853">
    <property type="entry name" value="FN3"/>
    <property type="match status" value="1"/>
</dbReference>
<dbReference type="EnsemblMetazoa" id="tetur16g03080.1">
    <property type="protein sequence ID" value="tetur16g03080.1"/>
    <property type="gene ID" value="tetur16g03080"/>
</dbReference>
<dbReference type="InterPro" id="IPR003599">
    <property type="entry name" value="Ig_sub"/>
</dbReference>
<dbReference type="eggNOG" id="KOG3515">
    <property type="taxonomic scope" value="Eukaryota"/>
</dbReference>
<dbReference type="EMBL" id="CAEY01000284">
    <property type="status" value="NOT_ANNOTATED_CDS"/>
    <property type="molecule type" value="Genomic_DNA"/>
</dbReference>
<keyword evidence="5" id="KW-1015">Disulfide bond</keyword>
<dbReference type="InterPro" id="IPR003598">
    <property type="entry name" value="Ig_sub2"/>
</dbReference>
<evidence type="ECO:0000256" key="4">
    <source>
        <dbReference type="ARBA" id="ARBA00023136"/>
    </source>
</evidence>
<dbReference type="InterPro" id="IPR013783">
    <property type="entry name" value="Ig-like_fold"/>
</dbReference>
<dbReference type="InterPro" id="IPR013162">
    <property type="entry name" value="CD80_C2-set"/>
</dbReference>
<feature type="domain" description="Ig-like" evidence="8">
    <location>
        <begin position="265"/>
        <end position="359"/>
    </location>
</feature>
<dbReference type="Proteomes" id="UP000015104">
    <property type="component" value="Unassembled WGS sequence"/>
</dbReference>
<evidence type="ECO:0000259" key="8">
    <source>
        <dbReference type="PROSITE" id="PS50835"/>
    </source>
</evidence>
<dbReference type="InterPro" id="IPR003961">
    <property type="entry name" value="FN3_dom"/>
</dbReference>
<dbReference type="PROSITE" id="PS50835">
    <property type="entry name" value="IG_LIKE"/>
    <property type="match status" value="5"/>
</dbReference>
<dbReference type="HOGENOM" id="CLU_1385799_0_0_1"/>
<feature type="transmembrane region" description="Helical" evidence="6">
    <location>
        <begin position="671"/>
        <end position="691"/>
    </location>
</feature>
<reference evidence="11" key="1">
    <citation type="submission" date="2011-08" db="EMBL/GenBank/DDBJ databases">
        <authorList>
            <person name="Rombauts S."/>
        </authorList>
    </citation>
    <scope>NUCLEOTIDE SEQUENCE</scope>
    <source>
        <strain evidence="11">London</strain>
    </source>
</reference>
<keyword evidence="2 6" id="KW-0812">Transmembrane</keyword>
<dbReference type="InterPro" id="IPR036179">
    <property type="entry name" value="Ig-like_dom_sf"/>
</dbReference>
<protein>
    <submittedName>
        <fullName evidence="10">Uncharacterized protein</fullName>
    </submittedName>
</protein>
<feature type="domain" description="Ig-like" evidence="8">
    <location>
        <begin position="364"/>
        <end position="456"/>
    </location>
</feature>
<dbReference type="PANTHER" id="PTHR23278:SF19">
    <property type="entry name" value="OBSCURIN"/>
    <property type="match status" value="1"/>
</dbReference>
<evidence type="ECO:0000256" key="6">
    <source>
        <dbReference type="SAM" id="Phobius"/>
    </source>
</evidence>
<feature type="signal peptide" evidence="7">
    <location>
        <begin position="1"/>
        <end position="21"/>
    </location>
</feature>
<evidence type="ECO:0000256" key="5">
    <source>
        <dbReference type="ARBA" id="ARBA00023157"/>
    </source>
</evidence>
<evidence type="ECO:0000313" key="11">
    <source>
        <dbReference type="Proteomes" id="UP000015104"/>
    </source>
</evidence>
<keyword evidence="4 6" id="KW-0472">Membrane</keyword>
<reference evidence="10" key="2">
    <citation type="submission" date="2015-06" db="UniProtKB">
        <authorList>
            <consortium name="EnsemblMetazoa"/>
        </authorList>
    </citation>
    <scope>IDENTIFICATION</scope>
</reference>
<dbReference type="SMART" id="SM00408">
    <property type="entry name" value="IGc2"/>
    <property type="match status" value="3"/>
</dbReference>
<dbReference type="AlphaFoldDB" id="T1KP17"/>
<feature type="domain" description="Ig-like" evidence="8">
    <location>
        <begin position="147"/>
        <end position="258"/>
    </location>
</feature>
<evidence type="ECO:0000256" key="3">
    <source>
        <dbReference type="ARBA" id="ARBA00022989"/>
    </source>
</evidence>
<evidence type="ECO:0000259" key="9">
    <source>
        <dbReference type="PROSITE" id="PS50853"/>
    </source>
</evidence>
<dbReference type="InterPro" id="IPR036116">
    <property type="entry name" value="FN3_sf"/>
</dbReference>
<dbReference type="Pfam" id="PF08205">
    <property type="entry name" value="C2-set_2"/>
    <property type="match status" value="1"/>
</dbReference>
<keyword evidence="11" id="KW-1185">Reference proteome</keyword>
<dbReference type="SUPFAM" id="SSF48726">
    <property type="entry name" value="Immunoglobulin"/>
    <property type="match status" value="4"/>
</dbReference>
<comment type="subcellular location">
    <subcellularLocation>
        <location evidence="1">Membrane</location>
        <topology evidence="1">Single-pass membrane protein</topology>
    </subcellularLocation>
</comment>
<proteinExistence type="predicted"/>
<dbReference type="InterPro" id="IPR007110">
    <property type="entry name" value="Ig-like_dom"/>
</dbReference>
<accession>T1KP17</accession>
<dbReference type="Pfam" id="PF13927">
    <property type="entry name" value="Ig_3"/>
    <property type="match status" value="1"/>
</dbReference>
<evidence type="ECO:0000256" key="7">
    <source>
        <dbReference type="SAM" id="SignalP"/>
    </source>
</evidence>
<dbReference type="SMART" id="SM00409">
    <property type="entry name" value="IG"/>
    <property type="match status" value="3"/>
</dbReference>
<name>T1KP17_TETUR</name>
<dbReference type="Pfam" id="PF07686">
    <property type="entry name" value="V-set"/>
    <property type="match status" value="1"/>
</dbReference>
<dbReference type="PANTHER" id="PTHR23278">
    <property type="entry name" value="SIDESTEP PROTEIN"/>
    <property type="match status" value="1"/>
</dbReference>
<sequence>MKLQLIVCVTNLFYLIQPSIANKQSTKSSHHPDEYFHKALVGSRTRLNCKISVSTNDSVQLILWWRRRDATGPPFYKIDARNRSLSSASHIIDNTNYTGRVEFDLNRSQLIINHVREEDDGDYTCRVDYKAQRTRYTYNHLYVQVPPKKLMIEETHSGKLLNRHVGPFNENSTLPLSCKAFKGESFCFKISGLIQPKPYLEWYIDDVPIKSSDSQYDPMKEETYTRLELNLERKYDKSQIKCVANLKDFLSVLVTEITIHLNLTPLNTTIQFIKSNVVAGNIEMISCHSYGSKPPANITWFIGDYELNNSRLTIDETNLFSTSLLKFTPSVNHNGKHLICKAINPHFPDYSKTDQILLNVHHKPNVHLIISGPDNEKNYFMEGDSVRMNCNTSFSNPDVTSYQWYHETSRIYSEPLKGINVDGEILLLHSVGREHIGRYVCIVSNNIGESKSNFVSLNILYAPQCSSQQKIIYAFRPNVPIQIKCQIDANPPEVTFSWTESQSNSLPSDIDFNISSSGLSSILTFTPITTNETIFACSAVNSVGKSKDSCFITLKPAGPPEAPRNCNISPPPSTTDLLTCIPGSDGGVDQNFVVQIHPSDNLDLLIGEKIANANPVFHLKGLQSNRSYHIEIYAENELGRSQSLIIPFTTHVTESTSIIPSSSSKVNLMSMVIYPATIIVAIFITIALFMIKIHLKSKSYKPSEDGSSERVINGKANGLANFVEKNVQKEASLRSLVEHGNTNKLTNGSTLVVGVDSQGNVVTREIGDTVVVTVGSEVNSHDEGSTLIGSSTYLISDKNARNMEVSTQVSYSPSATKLSSMVQDISNFYSTPV</sequence>
<feature type="domain" description="Ig-like" evidence="8">
    <location>
        <begin position="463"/>
        <end position="553"/>
    </location>
</feature>
<dbReference type="GO" id="GO:0016020">
    <property type="term" value="C:membrane"/>
    <property type="evidence" value="ECO:0007669"/>
    <property type="project" value="UniProtKB-SubCell"/>
</dbReference>
<organism evidence="10 11">
    <name type="scientific">Tetranychus urticae</name>
    <name type="common">Two-spotted spider mite</name>
    <dbReference type="NCBI Taxonomy" id="32264"/>
    <lineage>
        <taxon>Eukaryota</taxon>
        <taxon>Metazoa</taxon>
        <taxon>Ecdysozoa</taxon>
        <taxon>Arthropoda</taxon>
        <taxon>Chelicerata</taxon>
        <taxon>Arachnida</taxon>
        <taxon>Acari</taxon>
        <taxon>Acariformes</taxon>
        <taxon>Trombidiformes</taxon>
        <taxon>Prostigmata</taxon>
        <taxon>Eleutherengona</taxon>
        <taxon>Raphignathae</taxon>
        <taxon>Tetranychoidea</taxon>
        <taxon>Tetranychidae</taxon>
        <taxon>Tetranychus</taxon>
    </lineage>
</organism>
<dbReference type="SUPFAM" id="SSF49265">
    <property type="entry name" value="Fibronectin type III"/>
    <property type="match status" value="1"/>
</dbReference>
<feature type="domain" description="Ig-like" evidence="8">
    <location>
        <begin position="18"/>
        <end position="137"/>
    </location>
</feature>
<keyword evidence="3 6" id="KW-1133">Transmembrane helix</keyword>
<dbReference type="STRING" id="32264.T1KP17"/>
<dbReference type="CDD" id="cd00063">
    <property type="entry name" value="FN3"/>
    <property type="match status" value="1"/>
</dbReference>
<evidence type="ECO:0000256" key="1">
    <source>
        <dbReference type="ARBA" id="ARBA00004167"/>
    </source>
</evidence>
<evidence type="ECO:0000313" key="10">
    <source>
        <dbReference type="EnsemblMetazoa" id="tetur16g03080.1"/>
    </source>
</evidence>
<dbReference type="InterPro" id="IPR013106">
    <property type="entry name" value="Ig_V-set"/>
</dbReference>
<feature type="chain" id="PRO_5007729155" evidence="7">
    <location>
        <begin position="22"/>
        <end position="833"/>
    </location>
</feature>
<keyword evidence="7" id="KW-0732">Signal</keyword>
<feature type="domain" description="Fibronectin type-III" evidence="9">
    <location>
        <begin position="559"/>
        <end position="653"/>
    </location>
</feature>
<dbReference type="Gene3D" id="2.60.40.10">
    <property type="entry name" value="Immunoglobulins"/>
    <property type="match status" value="6"/>
</dbReference>